<evidence type="ECO:0000256" key="2">
    <source>
        <dbReference type="ARBA" id="ARBA00022679"/>
    </source>
</evidence>
<dbReference type="InterPro" id="IPR029063">
    <property type="entry name" value="SAM-dependent_MTases_sf"/>
</dbReference>
<keyword evidence="1 5" id="KW-0489">Methyltransferase</keyword>
<accession>A0A225D796</accession>
<dbReference type="PANTHER" id="PTHR13610:SF11">
    <property type="entry name" value="METHYLTRANSFERASE DOMAIN-CONTAINING PROTEIN"/>
    <property type="match status" value="1"/>
</dbReference>
<dbReference type="GO" id="GO:0005840">
    <property type="term" value="C:ribosome"/>
    <property type="evidence" value="ECO:0007669"/>
    <property type="project" value="UniProtKB-KW"/>
</dbReference>
<name>A0A225D796_9BACT</name>
<dbReference type="AlphaFoldDB" id="A0A225D796"/>
<dbReference type="EMBL" id="NIDE01000014">
    <property type="protein sequence ID" value="OWK37441.1"/>
    <property type="molecule type" value="Genomic_DNA"/>
</dbReference>
<evidence type="ECO:0000313" key="5">
    <source>
        <dbReference type="EMBL" id="OWK37441.1"/>
    </source>
</evidence>
<comment type="caution">
    <text evidence="5">The sequence shown here is derived from an EMBL/GenBank/DDBJ whole genome shotgun (WGS) entry which is preliminary data.</text>
</comment>
<dbReference type="PANTHER" id="PTHR13610">
    <property type="entry name" value="METHYLTRANSFERASE DOMAIN-CONTAINING PROTEIN"/>
    <property type="match status" value="1"/>
</dbReference>
<proteinExistence type="predicted"/>
<dbReference type="InterPro" id="IPR026170">
    <property type="entry name" value="FAM173A/B"/>
</dbReference>
<protein>
    <submittedName>
        <fullName evidence="5">50S ribosomal protein L11 methylase</fullName>
    </submittedName>
</protein>
<keyword evidence="3" id="KW-0949">S-adenosyl-L-methionine</keyword>
<dbReference type="OrthoDB" id="281208at2"/>
<dbReference type="GO" id="GO:0016279">
    <property type="term" value="F:protein-lysine N-methyltransferase activity"/>
    <property type="evidence" value="ECO:0007669"/>
    <property type="project" value="InterPro"/>
</dbReference>
<dbReference type="CDD" id="cd02440">
    <property type="entry name" value="AdoMet_MTases"/>
    <property type="match status" value="1"/>
</dbReference>
<evidence type="ECO:0000313" key="6">
    <source>
        <dbReference type="Proteomes" id="UP000214646"/>
    </source>
</evidence>
<evidence type="ECO:0000256" key="4">
    <source>
        <dbReference type="SAM" id="MobiDB-lite"/>
    </source>
</evidence>
<keyword evidence="2" id="KW-0808">Transferase</keyword>
<dbReference type="SUPFAM" id="SSF53335">
    <property type="entry name" value="S-adenosyl-L-methionine-dependent methyltransferases"/>
    <property type="match status" value="1"/>
</dbReference>
<dbReference type="RefSeq" id="WP_088257359.1">
    <property type="nucleotide sequence ID" value="NZ_NIDE01000014.1"/>
</dbReference>
<keyword evidence="6" id="KW-1185">Reference proteome</keyword>
<evidence type="ECO:0000256" key="1">
    <source>
        <dbReference type="ARBA" id="ARBA00022603"/>
    </source>
</evidence>
<feature type="region of interest" description="Disordered" evidence="4">
    <location>
        <begin position="77"/>
        <end position="97"/>
    </location>
</feature>
<gene>
    <name evidence="5" type="ORF">FRUB_06561</name>
</gene>
<sequence>MVPTTRVTMTAAGGRLIHRTGNGQVTLTDVSAEGTYKRCGEFKVAPVATEPTWTFPVVANGHLYLRDQGVLRCYDLRAKPDPKEPQPKGREPNREPDVIFVPTPQDVVGKMLGAAKVAKDDVVADLGCGDGRIVVTAAQTFGCKAVGYDLDPECVRLSWAAVTEAAVGRLVRIEEADIFKADLSAFTVVALYLGEKLNAKLVPQLSTMKPGSRVISHIFPIPGVKPDQVFKVTSSEDDVERPVYLYTLPLTKEITGKR</sequence>
<organism evidence="5 6">
    <name type="scientific">Fimbriiglobus ruber</name>
    <dbReference type="NCBI Taxonomy" id="1908690"/>
    <lineage>
        <taxon>Bacteria</taxon>
        <taxon>Pseudomonadati</taxon>
        <taxon>Planctomycetota</taxon>
        <taxon>Planctomycetia</taxon>
        <taxon>Gemmatales</taxon>
        <taxon>Gemmataceae</taxon>
        <taxon>Fimbriiglobus</taxon>
    </lineage>
</organism>
<evidence type="ECO:0000256" key="3">
    <source>
        <dbReference type="ARBA" id="ARBA00022691"/>
    </source>
</evidence>
<dbReference type="Gene3D" id="3.40.50.150">
    <property type="entry name" value="Vaccinia Virus protein VP39"/>
    <property type="match status" value="1"/>
</dbReference>
<dbReference type="Proteomes" id="UP000214646">
    <property type="component" value="Unassembled WGS sequence"/>
</dbReference>
<reference evidence="6" key="1">
    <citation type="submission" date="2017-06" db="EMBL/GenBank/DDBJ databases">
        <title>Genome analysis of Fimbriiglobus ruber SP5, the first member of the order Planctomycetales with confirmed chitinolytic capability.</title>
        <authorList>
            <person name="Ravin N.V."/>
            <person name="Rakitin A.L."/>
            <person name="Ivanova A.A."/>
            <person name="Beletsky A.V."/>
            <person name="Kulichevskaya I.S."/>
            <person name="Mardanov A.V."/>
            <person name="Dedysh S.N."/>
        </authorList>
    </citation>
    <scope>NUCLEOTIDE SEQUENCE [LARGE SCALE GENOMIC DNA]</scope>
    <source>
        <strain evidence="6">SP5</strain>
    </source>
</reference>
<keyword evidence="5" id="KW-0687">Ribonucleoprotein</keyword>
<keyword evidence="5" id="KW-0689">Ribosomal protein</keyword>
<dbReference type="GO" id="GO:0032259">
    <property type="term" value="P:methylation"/>
    <property type="evidence" value="ECO:0007669"/>
    <property type="project" value="UniProtKB-KW"/>
</dbReference>